<accession>A0AAD8X140</accession>
<feature type="region of interest" description="Disordered" evidence="1">
    <location>
        <begin position="71"/>
        <end position="112"/>
    </location>
</feature>
<reference evidence="3" key="1">
    <citation type="submission" date="2023-07" db="EMBL/GenBank/DDBJ databases">
        <title>A chromosome-level genome assembly of Lolium multiflorum.</title>
        <authorList>
            <person name="Chen Y."/>
            <person name="Copetti D."/>
            <person name="Kolliker R."/>
            <person name="Studer B."/>
        </authorList>
    </citation>
    <scope>NUCLEOTIDE SEQUENCE</scope>
    <source>
        <strain evidence="3">02402/16</strain>
        <tissue evidence="3">Leaf</tissue>
    </source>
</reference>
<feature type="region of interest" description="Disordered" evidence="1">
    <location>
        <begin position="179"/>
        <end position="221"/>
    </location>
</feature>
<feature type="compositionally biased region" description="Basic and acidic residues" evidence="1">
    <location>
        <begin position="12"/>
        <end position="22"/>
    </location>
</feature>
<dbReference type="Proteomes" id="UP001231189">
    <property type="component" value="Unassembled WGS sequence"/>
</dbReference>
<sequence>MDGCSDVSPDPTRQHETVREELPLCGPTRMLFADGNEKEIPLPQPGLFNIDRQSWSLTKEAVEEHMKIQEFHQQHDSENAEPSYDYTKGKRGEARAPHRGAARPGWGPARPGCGPSAGLHASFGLLIGFDLKRQGEVKAGKPSRAATSRNSVAEPEVSVWHSAHGELEEIITAITANASPSTSHVSPSMCEMSGGTRSGAGRGQHHGNNRRNVPEENADLPPPPSMVQLMAMYEANRANIRLLERIERNTAQRHEEQVGIRSFIRLTPPVFSYSTEPLDADYWLRTIERKLEVAHAAQADWVNFATYHLEGAAGSWWENFLLMQPADHVVTWQEFKAAFRAYHIPEGLMDEKREEFLKLSRAVVLSVTTKVTSIALPAMLLKRRPLMPRSKPCSARDWILNFVEIFISWTSQPAKILSTRL</sequence>
<organism evidence="3 4">
    <name type="scientific">Lolium multiflorum</name>
    <name type="common">Italian ryegrass</name>
    <name type="synonym">Lolium perenne subsp. multiflorum</name>
    <dbReference type="NCBI Taxonomy" id="4521"/>
    <lineage>
        <taxon>Eukaryota</taxon>
        <taxon>Viridiplantae</taxon>
        <taxon>Streptophyta</taxon>
        <taxon>Embryophyta</taxon>
        <taxon>Tracheophyta</taxon>
        <taxon>Spermatophyta</taxon>
        <taxon>Magnoliopsida</taxon>
        <taxon>Liliopsida</taxon>
        <taxon>Poales</taxon>
        <taxon>Poaceae</taxon>
        <taxon>BOP clade</taxon>
        <taxon>Pooideae</taxon>
        <taxon>Poodae</taxon>
        <taxon>Poeae</taxon>
        <taxon>Poeae Chloroplast Group 2 (Poeae type)</taxon>
        <taxon>Loliodinae</taxon>
        <taxon>Loliinae</taxon>
        <taxon>Lolium</taxon>
    </lineage>
</organism>
<evidence type="ECO:0000313" key="4">
    <source>
        <dbReference type="Proteomes" id="UP001231189"/>
    </source>
</evidence>
<feature type="compositionally biased region" description="Low complexity" evidence="1">
    <location>
        <begin position="102"/>
        <end position="112"/>
    </location>
</feature>
<keyword evidence="4" id="KW-1185">Reference proteome</keyword>
<evidence type="ECO:0000313" key="3">
    <source>
        <dbReference type="EMBL" id="KAK1686041.1"/>
    </source>
</evidence>
<feature type="domain" description="Retrotransposon gag" evidence="2">
    <location>
        <begin position="304"/>
        <end position="361"/>
    </location>
</feature>
<feature type="compositionally biased region" description="Basic and acidic residues" evidence="1">
    <location>
        <begin position="87"/>
        <end position="96"/>
    </location>
</feature>
<proteinExistence type="predicted"/>
<evidence type="ECO:0000256" key="1">
    <source>
        <dbReference type="SAM" id="MobiDB-lite"/>
    </source>
</evidence>
<evidence type="ECO:0000259" key="2">
    <source>
        <dbReference type="Pfam" id="PF03732"/>
    </source>
</evidence>
<gene>
    <name evidence="3" type="ORF">QYE76_046889</name>
</gene>
<dbReference type="EMBL" id="JAUUTY010000002">
    <property type="protein sequence ID" value="KAK1686041.1"/>
    <property type="molecule type" value="Genomic_DNA"/>
</dbReference>
<name>A0AAD8X140_LOLMU</name>
<protein>
    <recommendedName>
        <fullName evidence="2">Retrotransposon gag domain-containing protein</fullName>
    </recommendedName>
</protein>
<dbReference type="Pfam" id="PF03732">
    <property type="entry name" value="Retrotrans_gag"/>
    <property type="match status" value="1"/>
</dbReference>
<dbReference type="InterPro" id="IPR005162">
    <property type="entry name" value="Retrotrans_gag_dom"/>
</dbReference>
<feature type="region of interest" description="Disordered" evidence="1">
    <location>
        <begin position="1"/>
        <end position="22"/>
    </location>
</feature>
<dbReference type="AlphaFoldDB" id="A0AAD8X140"/>
<comment type="caution">
    <text evidence="3">The sequence shown here is derived from an EMBL/GenBank/DDBJ whole genome shotgun (WGS) entry which is preliminary data.</text>
</comment>